<reference evidence="2" key="1">
    <citation type="submission" date="2012-11" db="EMBL/GenBank/DDBJ databases">
        <title>Dependencies among metagenomic species, viruses, plasmids and units of genetic variation.</title>
        <authorList>
            <person name="Nielsen H.B."/>
            <person name="Almeida M."/>
            <person name="Juncker A.S."/>
            <person name="Rasmussen S."/>
            <person name="Li J."/>
            <person name="Sunagawa S."/>
            <person name="Plichta D."/>
            <person name="Gautier L."/>
            <person name="Le Chatelier E."/>
            <person name="Peletier E."/>
            <person name="Bonde I."/>
            <person name="Nielsen T."/>
            <person name="Manichanh C."/>
            <person name="Arumugam M."/>
            <person name="Batto J."/>
            <person name="Santos M.B.Q.D."/>
            <person name="Blom N."/>
            <person name="Borruel N."/>
            <person name="Burgdorf K.S."/>
            <person name="Boumezbeur F."/>
            <person name="Casellas F."/>
            <person name="Dore J."/>
            <person name="Guarner F."/>
            <person name="Hansen T."/>
            <person name="Hildebrand F."/>
            <person name="Kaas R.S."/>
            <person name="Kennedy S."/>
            <person name="Kristiansen K."/>
            <person name="Kultima J.R."/>
            <person name="Leonard P."/>
            <person name="Levenez F."/>
            <person name="Lund O."/>
            <person name="Moumen B."/>
            <person name="Le Paslier D."/>
            <person name="Pons N."/>
            <person name="Pedersen O."/>
            <person name="Prifti E."/>
            <person name="Qin J."/>
            <person name="Raes J."/>
            <person name="Tap J."/>
            <person name="Tims S."/>
            <person name="Ussery D.W."/>
            <person name="Yamada T."/>
            <person name="MetaHit consortium"/>
            <person name="Renault P."/>
            <person name="Sicheritz-Ponten T."/>
            <person name="Bork P."/>
            <person name="Wang J."/>
            <person name="Brunak S."/>
            <person name="Ehrlich S.D."/>
        </authorList>
    </citation>
    <scope>NUCLEOTIDE SEQUENCE [LARGE SCALE GENOMIC DNA]</scope>
</reference>
<dbReference type="GO" id="GO:0008410">
    <property type="term" value="F:CoA-transferase activity"/>
    <property type="evidence" value="ECO:0007669"/>
    <property type="project" value="InterPro"/>
</dbReference>
<dbReference type="eggNOG" id="COG1788">
    <property type="taxonomic scope" value="Bacteria"/>
</dbReference>
<keyword evidence="1 2" id="KW-0808">Transferase</keyword>
<dbReference type="PANTHER" id="PTHR13707:SF60">
    <property type="entry name" value="ACETATE COA-TRANSFERASE SUBUNIT ALPHA"/>
    <property type="match status" value="1"/>
</dbReference>
<name>R6IG97_9FIRM</name>
<dbReference type="AlphaFoldDB" id="R6IG97"/>
<dbReference type="Pfam" id="PF01144">
    <property type="entry name" value="CoA_trans"/>
    <property type="match status" value="1"/>
</dbReference>
<sequence length="254" mass="27596">MQKNQIIFVGFYILGSSLALYTEIKELNMEVIIIAKIVEAVEAVKLVRSGDVVMIGGFGNVGNPKRLIDLLADTDIHDLTVIANDLGTPNVGLGRWVRNRMLKKAIGTYFTYNTEAAELYFDGKLNLEMMPQGTFAESIRAGGCGIGGFYTKVGAGTELTAHCETKVIDGEAYVLAYPLKADVALLHARKADAMGNLVYEKTARNFNPLMATAAALTIVEVDEIVETGMLSPEEIVTPYIYVDVLVPQDRGAVK</sequence>
<gene>
    <name evidence="2" type="ORF">BN533_00690</name>
</gene>
<dbReference type="HOGENOM" id="CLU_019942_2_1_9"/>
<dbReference type="PANTHER" id="PTHR13707">
    <property type="entry name" value="KETOACID-COENZYME A TRANSFERASE"/>
    <property type="match status" value="1"/>
</dbReference>
<dbReference type="STRING" id="1262914.BN533_00690"/>
<accession>R6IG97</accession>
<organism evidence="2">
    <name type="scientific">Phascolarctobacterium faecium</name>
    <dbReference type="NCBI Taxonomy" id="33025"/>
    <lineage>
        <taxon>Bacteria</taxon>
        <taxon>Bacillati</taxon>
        <taxon>Bacillota</taxon>
        <taxon>Negativicutes</taxon>
        <taxon>Acidaminococcales</taxon>
        <taxon>Acidaminococcaceae</taxon>
        <taxon>Phascolarctobacterium</taxon>
    </lineage>
</organism>
<dbReference type="RefSeq" id="WP_021717593.1">
    <property type="nucleotide sequence ID" value="NZ_CATZQN010000001.1"/>
</dbReference>
<dbReference type="InterPro" id="IPR012792">
    <property type="entry name" value="3-oxoacid_CoA-transf_A"/>
</dbReference>
<comment type="caution">
    <text evidence="2">The sequence shown here is derived from an EMBL/GenBank/DDBJ whole genome shotgun (WGS) entry which is preliminary data.</text>
</comment>
<dbReference type="SMART" id="SM00882">
    <property type="entry name" value="CoA_trans"/>
    <property type="match status" value="1"/>
</dbReference>
<evidence type="ECO:0000313" key="2">
    <source>
        <dbReference type="EMBL" id="CDB45564.1"/>
    </source>
</evidence>
<evidence type="ECO:0000256" key="1">
    <source>
        <dbReference type="ARBA" id="ARBA00022679"/>
    </source>
</evidence>
<dbReference type="InterPro" id="IPR004165">
    <property type="entry name" value="CoA_trans_fam_I"/>
</dbReference>
<proteinExistence type="predicted"/>
<dbReference type="NCBIfam" id="TIGR02429">
    <property type="entry name" value="pcaI_scoA_fam"/>
    <property type="match status" value="1"/>
</dbReference>
<dbReference type="InterPro" id="IPR037171">
    <property type="entry name" value="NagB/RpiA_transferase-like"/>
</dbReference>
<dbReference type="EMBL" id="CBDS010000041">
    <property type="protein sequence ID" value="CDB45564.1"/>
    <property type="molecule type" value="Genomic_DNA"/>
</dbReference>
<protein>
    <submittedName>
        <fullName evidence="2">Acyl CoA:acetate/3-ketoacid CoA transferase alpha subunit</fullName>
    </submittedName>
</protein>
<dbReference type="Gene3D" id="3.40.1080.10">
    <property type="entry name" value="Glutaconate Coenzyme A-transferase"/>
    <property type="match status" value="1"/>
</dbReference>
<dbReference type="SUPFAM" id="SSF100950">
    <property type="entry name" value="NagB/RpiA/CoA transferase-like"/>
    <property type="match status" value="1"/>
</dbReference>